<dbReference type="PRINTS" id="PR00412">
    <property type="entry name" value="EPOXHYDRLASE"/>
</dbReference>
<accession>A0A9X1VUF8</accession>
<organism evidence="2 3">
    <name type="scientific">Variovorax terrae</name>
    <dbReference type="NCBI Taxonomy" id="2923278"/>
    <lineage>
        <taxon>Bacteria</taxon>
        <taxon>Pseudomonadati</taxon>
        <taxon>Pseudomonadota</taxon>
        <taxon>Betaproteobacteria</taxon>
        <taxon>Burkholderiales</taxon>
        <taxon>Comamonadaceae</taxon>
        <taxon>Variovorax</taxon>
    </lineage>
</organism>
<dbReference type="EMBL" id="JALGBI010000001">
    <property type="protein sequence ID" value="MCJ0763468.1"/>
    <property type="molecule type" value="Genomic_DNA"/>
</dbReference>
<dbReference type="GO" id="GO:0016787">
    <property type="term" value="F:hydrolase activity"/>
    <property type="evidence" value="ECO:0007669"/>
    <property type="project" value="UniProtKB-KW"/>
</dbReference>
<dbReference type="InterPro" id="IPR000073">
    <property type="entry name" value="AB_hydrolase_1"/>
</dbReference>
<feature type="domain" description="AB hydrolase-1" evidence="1">
    <location>
        <begin position="20"/>
        <end position="250"/>
    </location>
</feature>
<keyword evidence="3" id="KW-1185">Reference proteome</keyword>
<name>A0A9X1VUF8_9BURK</name>
<dbReference type="InterPro" id="IPR000639">
    <property type="entry name" value="Epox_hydrolase-like"/>
</dbReference>
<dbReference type="PRINTS" id="PR00111">
    <property type="entry name" value="ABHYDROLASE"/>
</dbReference>
<proteinExistence type="predicted"/>
<evidence type="ECO:0000313" key="3">
    <source>
        <dbReference type="Proteomes" id="UP001139447"/>
    </source>
</evidence>
<dbReference type="AlphaFoldDB" id="A0A9X1VUF8"/>
<reference evidence="2" key="1">
    <citation type="submission" date="2022-03" db="EMBL/GenBank/DDBJ databases">
        <authorList>
            <person name="Woo C.Y."/>
        </authorList>
    </citation>
    <scope>NUCLEOTIDE SEQUENCE</scope>
    <source>
        <strain evidence="2">CYS-02</strain>
    </source>
</reference>
<gene>
    <name evidence="2" type="ORF">MMF98_09625</name>
</gene>
<dbReference type="InterPro" id="IPR029058">
    <property type="entry name" value="AB_hydrolase_fold"/>
</dbReference>
<dbReference type="Proteomes" id="UP001139447">
    <property type="component" value="Unassembled WGS sequence"/>
</dbReference>
<comment type="caution">
    <text evidence="2">The sequence shown here is derived from an EMBL/GenBank/DDBJ whole genome shotgun (WGS) entry which is preliminary data.</text>
</comment>
<sequence>MSFVRSHGTAIYYERHGQGPAVLFCHGAGSNAATWWQQIPRFAQHFTCLVYDHRGMGRSAAEPASFVPQCFVDDALAILDAEGIARAALVCQSLGGVTGLRLACGHPDRVWAFVPCDSPLGVAHAPLLESLQRFMDEADTTPVEERAFAPGYAAAQPEAAFLYAQINRFNPAVFAPAPGMAGWQARLRALLAPPHLLPLAALAQVHCPTLFVTGRHDRLVTPALAAALARCVPGSATAVIEGAGHSPYYEQAAAFNAAVLSFLQRAGLEPFCRN</sequence>
<dbReference type="PANTHER" id="PTHR43194:SF2">
    <property type="entry name" value="PEROXISOMAL MEMBRANE PROTEIN LPX1"/>
    <property type="match status" value="1"/>
</dbReference>
<evidence type="ECO:0000313" key="2">
    <source>
        <dbReference type="EMBL" id="MCJ0763468.1"/>
    </source>
</evidence>
<dbReference type="InterPro" id="IPR050228">
    <property type="entry name" value="Carboxylesterase_BioH"/>
</dbReference>
<dbReference type="SUPFAM" id="SSF53474">
    <property type="entry name" value="alpha/beta-Hydrolases"/>
    <property type="match status" value="1"/>
</dbReference>
<protein>
    <submittedName>
        <fullName evidence="2">Alpha/beta hydrolase</fullName>
    </submittedName>
</protein>
<evidence type="ECO:0000259" key="1">
    <source>
        <dbReference type="Pfam" id="PF00561"/>
    </source>
</evidence>
<dbReference type="RefSeq" id="WP_243306058.1">
    <property type="nucleotide sequence ID" value="NZ_JALGBI010000001.1"/>
</dbReference>
<dbReference type="PANTHER" id="PTHR43194">
    <property type="entry name" value="HYDROLASE ALPHA/BETA FOLD FAMILY"/>
    <property type="match status" value="1"/>
</dbReference>
<keyword evidence="2" id="KW-0378">Hydrolase</keyword>
<dbReference type="Gene3D" id="3.40.50.1820">
    <property type="entry name" value="alpha/beta hydrolase"/>
    <property type="match status" value="1"/>
</dbReference>
<dbReference type="Pfam" id="PF00561">
    <property type="entry name" value="Abhydrolase_1"/>
    <property type="match status" value="1"/>
</dbReference>